<dbReference type="AlphaFoldDB" id="A0A5D9C1X6"/>
<reference evidence="2 3" key="1">
    <citation type="submission" date="2019-08" db="EMBL/GenBank/DDBJ databases">
        <authorList>
            <person name="Wang G."/>
            <person name="Xu Z."/>
        </authorList>
    </citation>
    <scope>NUCLEOTIDE SEQUENCE [LARGE SCALE GENOMIC DNA]</scope>
    <source>
        <strain evidence="2 3">ZX</strain>
    </source>
</reference>
<feature type="domain" description="NAD-dependent epimerase/dehydratase" evidence="1">
    <location>
        <begin position="4"/>
        <end position="217"/>
    </location>
</feature>
<evidence type="ECO:0000313" key="3">
    <source>
        <dbReference type="Proteomes" id="UP000322077"/>
    </source>
</evidence>
<evidence type="ECO:0000313" key="2">
    <source>
        <dbReference type="EMBL" id="TZG25734.1"/>
    </source>
</evidence>
<dbReference type="InterPro" id="IPR051783">
    <property type="entry name" value="NAD(P)-dependent_oxidoreduct"/>
</dbReference>
<dbReference type="RefSeq" id="WP_149522541.1">
    <property type="nucleotide sequence ID" value="NZ_VTOU01000003.1"/>
</dbReference>
<dbReference type="GO" id="GO:0004029">
    <property type="term" value="F:aldehyde dehydrogenase (NAD+) activity"/>
    <property type="evidence" value="ECO:0007669"/>
    <property type="project" value="TreeGrafter"/>
</dbReference>
<accession>A0A5D9C1X6</accession>
<keyword evidence="3" id="KW-1185">Reference proteome</keyword>
<comment type="caution">
    <text evidence="2">The sequence shown here is derived from an EMBL/GenBank/DDBJ whole genome shotgun (WGS) entry which is preliminary data.</text>
</comment>
<dbReference type="SUPFAM" id="SSF51735">
    <property type="entry name" value="NAD(P)-binding Rossmann-fold domains"/>
    <property type="match status" value="1"/>
</dbReference>
<sequence>MRALVVRATGYIGSAVARRFKAAGAAVAGIARSAHNAEVLEGEGVIPVAGDLDHPATIAAAARDFDITVLAGIGSGTDERAVVSAVIESCRRSARRFIYTSGTGVLGIESRDGQWSDYTFAEDDPFPFPGGATRAWRLPTEDMVRTAGLEGVAGMVIRPPLIYGRGGSTQVPAIFKSVRTTGSACYVGAGLNLYSNVHVDDLADLYWLVATNGASGALYHAVSGEADFRSIAEAVASVLQCPTRSVTFEEGCGIWGEQIAGVALAVNSRSIARRSQQELGWKPRHRDIIHDIRAGSYFEKHTPAG</sequence>
<dbReference type="PANTHER" id="PTHR48079:SF6">
    <property type="entry name" value="NAD(P)-BINDING DOMAIN-CONTAINING PROTEIN-RELATED"/>
    <property type="match status" value="1"/>
</dbReference>
<organism evidence="2 3">
    <name type="scientific">Sphingomonas montanisoli</name>
    <dbReference type="NCBI Taxonomy" id="2606412"/>
    <lineage>
        <taxon>Bacteria</taxon>
        <taxon>Pseudomonadati</taxon>
        <taxon>Pseudomonadota</taxon>
        <taxon>Alphaproteobacteria</taxon>
        <taxon>Sphingomonadales</taxon>
        <taxon>Sphingomonadaceae</taxon>
        <taxon>Sphingomonas</taxon>
    </lineage>
</organism>
<evidence type="ECO:0000259" key="1">
    <source>
        <dbReference type="Pfam" id="PF01370"/>
    </source>
</evidence>
<dbReference type="Proteomes" id="UP000322077">
    <property type="component" value="Unassembled WGS sequence"/>
</dbReference>
<dbReference type="Pfam" id="PF01370">
    <property type="entry name" value="Epimerase"/>
    <property type="match status" value="1"/>
</dbReference>
<dbReference type="PANTHER" id="PTHR48079">
    <property type="entry name" value="PROTEIN YEEZ"/>
    <property type="match status" value="1"/>
</dbReference>
<gene>
    <name evidence="2" type="ORF">FYJ91_12055</name>
</gene>
<proteinExistence type="predicted"/>
<name>A0A5D9C1X6_9SPHN</name>
<dbReference type="InterPro" id="IPR036291">
    <property type="entry name" value="NAD(P)-bd_dom_sf"/>
</dbReference>
<dbReference type="EMBL" id="VTOU01000003">
    <property type="protein sequence ID" value="TZG25734.1"/>
    <property type="molecule type" value="Genomic_DNA"/>
</dbReference>
<dbReference type="Gene3D" id="3.40.50.720">
    <property type="entry name" value="NAD(P)-binding Rossmann-like Domain"/>
    <property type="match status" value="1"/>
</dbReference>
<dbReference type="InterPro" id="IPR001509">
    <property type="entry name" value="Epimerase_deHydtase"/>
</dbReference>
<dbReference type="GO" id="GO:0005737">
    <property type="term" value="C:cytoplasm"/>
    <property type="evidence" value="ECO:0007669"/>
    <property type="project" value="TreeGrafter"/>
</dbReference>
<protein>
    <submittedName>
        <fullName evidence="2">NAD(P)H-binding protein</fullName>
    </submittedName>
</protein>